<proteinExistence type="predicted"/>
<dbReference type="PANTHER" id="PTHR34555:SF1">
    <property type="entry name" value="INTEGRAL MEMBRANE HEMOLYSIN-III-LIKE PROTEIN"/>
    <property type="match status" value="1"/>
</dbReference>
<feature type="region of interest" description="Disordered" evidence="1">
    <location>
        <begin position="1"/>
        <end position="59"/>
    </location>
</feature>
<dbReference type="EMBL" id="NQVE01000027">
    <property type="protein sequence ID" value="RAL53190.1"/>
    <property type="molecule type" value="Genomic_DNA"/>
</dbReference>
<name>A0A328E6K7_9ASTE</name>
<keyword evidence="3" id="KW-1185">Reference proteome</keyword>
<dbReference type="PANTHER" id="PTHR34555">
    <property type="entry name" value="INTEGRAL MEMBRANE HEMOLYSIN-III-LIKE PROTEIN"/>
    <property type="match status" value="1"/>
</dbReference>
<dbReference type="AlphaFoldDB" id="A0A328E6K7"/>
<organism evidence="2 3">
    <name type="scientific">Cuscuta australis</name>
    <dbReference type="NCBI Taxonomy" id="267555"/>
    <lineage>
        <taxon>Eukaryota</taxon>
        <taxon>Viridiplantae</taxon>
        <taxon>Streptophyta</taxon>
        <taxon>Embryophyta</taxon>
        <taxon>Tracheophyta</taxon>
        <taxon>Spermatophyta</taxon>
        <taxon>Magnoliopsida</taxon>
        <taxon>eudicotyledons</taxon>
        <taxon>Gunneridae</taxon>
        <taxon>Pentapetalae</taxon>
        <taxon>asterids</taxon>
        <taxon>lamiids</taxon>
        <taxon>Solanales</taxon>
        <taxon>Convolvulaceae</taxon>
        <taxon>Cuscuteae</taxon>
        <taxon>Cuscuta</taxon>
        <taxon>Cuscuta subgen. Grammica</taxon>
        <taxon>Cuscuta sect. Cleistogrammica</taxon>
    </lineage>
</organism>
<reference evidence="2 3" key="1">
    <citation type="submission" date="2018-06" db="EMBL/GenBank/DDBJ databases">
        <title>The Genome of Cuscuta australis (Dodder) Provides Insight into the Evolution of Plant Parasitism.</title>
        <authorList>
            <person name="Liu H."/>
        </authorList>
    </citation>
    <scope>NUCLEOTIDE SEQUENCE [LARGE SCALE GENOMIC DNA]</scope>
    <source>
        <strain evidence="3">cv. Yunnan</strain>
        <tissue evidence="2">Vines</tissue>
    </source>
</reference>
<protein>
    <submittedName>
        <fullName evidence="2">Uncharacterized protein</fullName>
    </submittedName>
</protein>
<accession>A0A328E6K7</accession>
<sequence>MDQQIAVPKVGEYGATAESGVPNSDKPPSVLGATKFLTLQEEGRGPTGEASKICGSKRTTPDCPVTINSGNGHLVYVRRRPEVQTKDISKPETLEIPKASLLPAKQPSAVSSPSEKCNNLSSNIGNVHLLDTPKRAKLKQWEERYCRLQNLLSSLDQSKQEDYIEMLRSLSLVELSKHAVELEKRAIQLAFEEAKEMRWVKVLDVMGKDWNSRAKPQ</sequence>
<dbReference type="Proteomes" id="UP000249390">
    <property type="component" value="Unassembled WGS sequence"/>
</dbReference>
<evidence type="ECO:0000256" key="1">
    <source>
        <dbReference type="SAM" id="MobiDB-lite"/>
    </source>
</evidence>
<gene>
    <name evidence="2" type="ORF">DM860_006862</name>
</gene>
<evidence type="ECO:0000313" key="3">
    <source>
        <dbReference type="Proteomes" id="UP000249390"/>
    </source>
</evidence>
<evidence type="ECO:0000313" key="2">
    <source>
        <dbReference type="EMBL" id="RAL53190.1"/>
    </source>
</evidence>
<comment type="caution">
    <text evidence="2">The sequence shown here is derived from an EMBL/GenBank/DDBJ whole genome shotgun (WGS) entry which is preliminary data.</text>
</comment>